<evidence type="ECO:0000259" key="1">
    <source>
        <dbReference type="Pfam" id="PF00656"/>
    </source>
</evidence>
<dbReference type="PANTHER" id="PTHR48104">
    <property type="entry name" value="METACASPASE-4"/>
    <property type="match status" value="1"/>
</dbReference>
<accession>A0ABX1CPY1</accession>
<name>A0ABX1CPY1_9SPHN</name>
<reference evidence="2 3" key="1">
    <citation type="submission" date="2020-03" db="EMBL/GenBank/DDBJ databases">
        <authorList>
            <person name="Wang L."/>
            <person name="He N."/>
            <person name="Li Y."/>
            <person name="Fang Y."/>
            <person name="Zhang F."/>
        </authorList>
    </citation>
    <scope>NUCLEOTIDE SEQUENCE [LARGE SCALE GENOMIC DNA]</scope>
    <source>
        <strain evidence="2 3">36D10-4-7</strain>
    </source>
</reference>
<dbReference type="PROSITE" id="PS00018">
    <property type="entry name" value="EF_HAND_1"/>
    <property type="match status" value="1"/>
</dbReference>
<evidence type="ECO:0000313" key="2">
    <source>
        <dbReference type="EMBL" id="NJR78881.1"/>
    </source>
</evidence>
<dbReference type="SUPFAM" id="SSF52129">
    <property type="entry name" value="Caspase-like"/>
    <property type="match status" value="1"/>
</dbReference>
<sequence length="553" mass="58510">MGSTWRRLAAGVAASLFITALVSPVAAETRALLVGVWKFESPMLKDLAGPEHDLAAMETLVRAEGARDVTVLRNDQVSRTTVETAIHALGLRSKPGDWIVLYYSGHGAEADAAVRGTRDGDRDQFLPLARFDPADPERYIVDKDFYAWLSRYVPGSVKVLMMADACHSGTLNRSADARAFRFTPRLGFRAAQADFTLTARPAPRFAAVLGGSGGTTVDRADLPNLIYLAAARDEQLAWEFPMPVEGAPPRGLLTYNVEQGLTTRGPDGRSLAADLDGNGSVEVGELAQYVATQVRSFTADRQEPQAFIPPGGEGLKLFARVEAAAPPETAPLPAIFAADPAAQPMLAAAGAPWRVAARAEAADFVYDRTAGVLLRRSGDRVAQDVATTAQLRGVLEKWDTIDRLRPLLDETRVRLTLGPGAFGTRYVPGAQVDASVTAAAAAGSTTGASLYLTVFNLASDGTVQALYPSGQEGDGRIEPGARLPLIENRVTPPYGTDHVVALLTPQAPVALRAVLRAVEGQRASGRLVAPLKQAVVAAGAAGGLSVAELYTGR</sequence>
<evidence type="ECO:0000313" key="3">
    <source>
        <dbReference type="Proteomes" id="UP000732399"/>
    </source>
</evidence>
<dbReference type="EMBL" id="JAAVJH010000005">
    <property type="protein sequence ID" value="NJR78881.1"/>
    <property type="molecule type" value="Genomic_DNA"/>
</dbReference>
<organism evidence="2 3">
    <name type="scientific">Sphingomonas corticis</name>
    <dbReference type="NCBI Taxonomy" id="2722791"/>
    <lineage>
        <taxon>Bacteria</taxon>
        <taxon>Pseudomonadati</taxon>
        <taxon>Pseudomonadota</taxon>
        <taxon>Alphaproteobacteria</taxon>
        <taxon>Sphingomonadales</taxon>
        <taxon>Sphingomonadaceae</taxon>
        <taxon>Sphingomonas</taxon>
    </lineage>
</organism>
<proteinExistence type="predicted"/>
<keyword evidence="3" id="KW-1185">Reference proteome</keyword>
<dbReference type="InterPro" id="IPR011600">
    <property type="entry name" value="Pept_C14_caspase"/>
</dbReference>
<feature type="domain" description="Peptidase C14 caspase" evidence="1">
    <location>
        <begin position="30"/>
        <end position="264"/>
    </location>
</feature>
<dbReference type="Proteomes" id="UP000732399">
    <property type="component" value="Unassembled WGS sequence"/>
</dbReference>
<dbReference type="PANTHER" id="PTHR48104:SF30">
    <property type="entry name" value="METACASPASE-1"/>
    <property type="match status" value="1"/>
</dbReference>
<gene>
    <name evidence="2" type="ORF">HBH26_09810</name>
</gene>
<dbReference type="Pfam" id="PF00656">
    <property type="entry name" value="Peptidase_C14"/>
    <property type="match status" value="1"/>
</dbReference>
<dbReference type="InterPro" id="IPR029030">
    <property type="entry name" value="Caspase-like_dom_sf"/>
</dbReference>
<dbReference type="Gene3D" id="3.40.50.1460">
    <property type="match status" value="1"/>
</dbReference>
<dbReference type="InterPro" id="IPR018247">
    <property type="entry name" value="EF_Hand_1_Ca_BS"/>
</dbReference>
<comment type="caution">
    <text evidence="2">The sequence shown here is derived from an EMBL/GenBank/DDBJ whole genome shotgun (WGS) entry which is preliminary data.</text>
</comment>
<dbReference type="InterPro" id="IPR050452">
    <property type="entry name" value="Metacaspase"/>
</dbReference>
<protein>
    <recommendedName>
        <fullName evidence="1">Peptidase C14 caspase domain-containing protein</fullName>
    </recommendedName>
</protein>